<dbReference type="InterPro" id="IPR013128">
    <property type="entry name" value="Peptidase_C1A"/>
</dbReference>
<dbReference type="AlphaFoldDB" id="A0AAQ3MH22"/>
<dbReference type="SUPFAM" id="SSF54001">
    <property type="entry name" value="Cysteine proteinases"/>
    <property type="match status" value="1"/>
</dbReference>
<sequence length="220" mass="25185">MGNLQFGSYIKSGEDLSLSCCFDLWAATGGYRLGRTLAVLSTITLGTSMAVRHYRDKATGRTEEEVVFLYEEWLVKHGKLYNTLEEKDKRFQIFKDNLRYIDEVNSANLTYWAGLNQFADLTYEEFSATHLGLDRTPSNRYTPCVGDAFPDSVDWRKEGVLVPVKDQGSCDQDYKSTMMVRDLCSSLYLLYTALEWLLYVVSVSWRSRSVTVLQLMLVLP</sequence>
<evidence type="ECO:0000313" key="3">
    <source>
        <dbReference type="Proteomes" id="UP001374535"/>
    </source>
</evidence>
<dbReference type="GO" id="GO:0008234">
    <property type="term" value="F:cysteine-type peptidase activity"/>
    <property type="evidence" value="ECO:0007669"/>
    <property type="project" value="InterPro"/>
</dbReference>
<dbReference type="InterPro" id="IPR013201">
    <property type="entry name" value="Prot_inhib_I29"/>
</dbReference>
<proteinExistence type="predicted"/>
<dbReference type="PANTHER" id="PTHR12411">
    <property type="entry name" value="CYSTEINE PROTEASE FAMILY C1-RELATED"/>
    <property type="match status" value="1"/>
</dbReference>
<dbReference type="InterPro" id="IPR038765">
    <property type="entry name" value="Papain-like_cys_pep_sf"/>
</dbReference>
<dbReference type="Proteomes" id="UP001374535">
    <property type="component" value="Chromosome 11"/>
</dbReference>
<dbReference type="Gene3D" id="3.90.70.10">
    <property type="entry name" value="Cysteine proteinases"/>
    <property type="match status" value="1"/>
</dbReference>
<dbReference type="EMBL" id="CP144690">
    <property type="protein sequence ID" value="WVY90997.1"/>
    <property type="molecule type" value="Genomic_DNA"/>
</dbReference>
<protein>
    <recommendedName>
        <fullName evidence="1">Cathepsin propeptide inhibitor domain-containing protein</fullName>
    </recommendedName>
</protein>
<dbReference type="SMART" id="SM00848">
    <property type="entry name" value="Inhibitor_I29"/>
    <property type="match status" value="1"/>
</dbReference>
<evidence type="ECO:0000313" key="2">
    <source>
        <dbReference type="EMBL" id="WVY90997.1"/>
    </source>
</evidence>
<dbReference type="Pfam" id="PF08246">
    <property type="entry name" value="Inhibitor_I29"/>
    <property type="match status" value="1"/>
</dbReference>
<evidence type="ECO:0000259" key="1">
    <source>
        <dbReference type="SMART" id="SM00848"/>
    </source>
</evidence>
<reference evidence="2 3" key="1">
    <citation type="journal article" date="2023" name="Life. Sci Alliance">
        <title>Evolutionary insights into 3D genome organization and epigenetic landscape of Vigna mungo.</title>
        <authorList>
            <person name="Junaid A."/>
            <person name="Singh B."/>
            <person name="Bhatia S."/>
        </authorList>
    </citation>
    <scope>NUCLEOTIDE SEQUENCE [LARGE SCALE GENOMIC DNA]</scope>
    <source>
        <strain evidence="2">Urdbean</strain>
    </source>
</reference>
<feature type="domain" description="Cathepsin propeptide inhibitor" evidence="1">
    <location>
        <begin position="70"/>
        <end position="126"/>
    </location>
</feature>
<feature type="non-terminal residue" evidence="2">
    <location>
        <position position="1"/>
    </location>
</feature>
<gene>
    <name evidence="2" type="ORF">V8G54_036511</name>
</gene>
<organism evidence="2 3">
    <name type="scientific">Vigna mungo</name>
    <name type="common">Black gram</name>
    <name type="synonym">Phaseolus mungo</name>
    <dbReference type="NCBI Taxonomy" id="3915"/>
    <lineage>
        <taxon>Eukaryota</taxon>
        <taxon>Viridiplantae</taxon>
        <taxon>Streptophyta</taxon>
        <taxon>Embryophyta</taxon>
        <taxon>Tracheophyta</taxon>
        <taxon>Spermatophyta</taxon>
        <taxon>Magnoliopsida</taxon>
        <taxon>eudicotyledons</taxon>
        <taxon>Gunneridae</taxon>
        <taxon>Pentapetalae</taxon>
        <taxon>rosids</taxon>
        <taxon>fabids</taxon>
        <taxon>Fabales</taxon>
        <taxon>Fabaceae</taxon>
        <taxon>Papilionoideae</taxon>
        <taxon>50 kb inversion clade</taxon>
        <taxon>NPAAA clade</taxon>
        <taxon>indigoferoid/millettioid clade</taxon>
        <taxon>Phaseoleae</taxon>
        <taxon>Vigna</taxon>
    </lineage>
</organism>
<accession>A0AAQ3MH22</accession>
<name>A0AAQ3MH22_VIGMU</name>
<keyword evidence="3" id="KW-1185">Reference proteome</keyword>